<dbReference type="EMBL" id="JANBVO010000030">
    <property type="protein sequence ID" value="KAJ9138404.1"/>
    <property type="molecule type" value="Genomic_DNA"/>
</dbReference>
<feature type="chain" id="PRO_5041449963" description="Invertebrate defensins family profile domain-containing protein" evidence="1">
    <location>
        <begin position="19"/>
        <end position="134"/>
    </location>
</feature>
<evidence type="ECO:0000313" key="2">
    <source>
        <dbReference type="EMBL" id="KAJ9138404.1"/>
    </source>
</evidence>
<evidence type="ECO:0000256" key="1">
    <source>
        <dbReference type="SAM" id="SignalP"/>
    </source>
</evidence>
<evidence type="ECO:0000313" key="3">
    <source>
        <dbReference type="Proteomes" id="UP001174694"/>
    </source>
</evidence>
<accession>A0AA38R7S2</accession>
<keyword evidence="1" id="KW-0732">Signal</keyword>
<organism evidence="2 3">
    <name type="scientific">Pleurostoma richardsiae</name>
    <dbReference type="NCBI Taxonomy" id="41990"/>
    <lineage>
        <taxon>Eukaryota</taxon>
        <taxon>Fungi</taxon>
        <taxon>Dikarya</taxon>
        <taxon>Ascomycota</taxon>
        <taxon>Pezizomycotina</taxon>
        <taxon>Sordariomycetes</taxon>
        <taxon>Sordariomycetidae</taxon>
        <taxon>Calosphaeriales</taxon>
        <taxon>Pleurostomataceae</taxon>
        <taxon>Pleurostoma</taxon>
    </lineage>
</organism>
<dbReference type="AlphaFoldDB" id="A0AA38R7S2"/>
<dbReference type="Proteomes" id="UP001174694">
    <property type="component" value="Unassembled WGS sequence"/>
</dbReference>
<protein>
    <recommendedName>
        <fullName evidence="4">Invertebrate defensins family profile domain-containing protein</fullName>
    </recommendedName>
</protein>
<gene>
    <name evidence="2" type="ORF">NKR23_g8520</name>
</gene>
<name>A0AA38R7S2_9PEZI</name>
<keyword evidence="3" id="KW-1185">Reference proteome</keyword>
<evidence type="ECO:0008006" key="4">
    <source>
        <dbReference type="Google" id="ProtNLM"/>
    </source>
</evidence>
<reference evidence="2" key="1">
    <citation type="submission" date="2022-07" db="EMBL/GenBank/DDBJ databases">
        <title>Fungi with potential for degradation of polypropylene.</title>
        <authorList>
            <person name="Gostincar C."/>
        </authorList>
    </citation>
    <scope>NUCLEOTIDE SEQUENCE</scope>
    <source>
        <strain evidence="2">EXF-13308</strain>
    </source>
</reference>
<comment type="caution">
    <text evidence="2">The sequence shown here is derived from an EMBL/GenBank/DDBJ whole genome shotgun (WGS) entry which is preliminary data.</text>
</comment>
<sequence>MNFSLISILAVLTAAVQADSAWYVPSRNITCAGHADGHIDCQAGHVDEAPEVALNHPEERGFSPAIRGREPGSPLEKRVTCNIDGVTQGLACFTHCFAIGYCNSHCDDNNICHCTCLDKTPWWNPIVCSKTDCA</sequence>
<feature type="signal peptide" evidence="1">
    <location>
        <begin position="1"/>
        <end position="18"/>
    </location>
</feature>
<proteinExistence type="predicted"/>